<comment type="caution">
    <text evidence="1">The sequence shown here is derived from an EMBL/GenBank/DDBJ whole genome shotgun (WGS) entry which is preliminary data.</text>
</comment>
<sequence length="165" mass="17983">MATDQPSVAHRLDRIRALLAGLPGPLGNGELHAWANPGDVDGMHREVFGLIGGLDVGRYPDDFVNVLDSPNDLADRLSEIDEADALQRLISIASSTLAYHLRGRYDETKARSVFGSLLRLLGHGTRWWTNTDFPAWKPVTPHVFDAVVIGVGNGITVTVLAFDED</sequence>
<dbReference type="EMBL" id="JBHTGP010000017">
    <property type="protein sequence ID" value="MFD0689472.1"/>
    <property type="molecule type" value="Genomic_DNA"/>
</dbReference>
<reference evidence="2" key="1">
    <citation type="journal article" date="2019" name="Int. J. Syst. Evol. Microbiol.">
        <title>The Global Catalogue of Microorganisms (GCM) 10K type strain sequencing project: providing services to taxonomists for standard genome sequencing and annotation.</title>
        <authorList>
            <consortium name="The Broad Institute Genomics Platform"/>
            <consortium name="The Broad Institute Genome Sequencing Center for Infectious Disease"/>
            <person name="Wu L."/>
            <person name="Ma J."/>
        </authorList>
    </citation>
    <scope>NUCLEOTIDE SEQUENCE [LARGE SCALE GENOMIC DNA]</scope>
    <source>
        <strain evidence="2">JCM 9371</strain>
    </source>
</reference>
<dbReference type="Proteomes" id="UP001597063">
    <property type="component" value="Unassembled WGS sequence"/>
</dbReference>
<name>A0ABW2XUG4_9ACTN</name>
<protein>
    <submittedName>
        <fullName evidence="1">Uncharacterized protein</fullName>
    </submittedName>
</protein>
<organism evidence="1 2">
    <name type="scientific">Actinomadura fibrosa</name>
    <dbReference type="NCBI Taxonomy" id="111802"/>
    <lineage>
        <taxon>Bacteria</taxon>
        <taxon>Bacillati</taxon>
        <taxon>Actinomycetota</taxon>
        <taxon>Actinomycetes</taxon>
        <taxon>Streptosporangiales</taxon>
        <taxon>Thermomonosporaceae</taxon>
        <taxon>Actinomadura</taxon>
    </lineage>
</organism>
<proteinExistence type="predicted"/>
<evidence type="ECO:0000313" key="2">
    <source>
        <dbReference type="Proteomes" id="UP001597063"/>
    </source>
</evidence>
<accession>A0ABW2XUG4</accession>
<dbReference type="RefSeq" id="WP_131762008.1">
    <property type="nucleotide sequence ID" value="NZ_CAACUY010000202.1"/>
</dbReference>
<keyword evidence="2" id="KW-1185">Reference proteome</keyword>
<gene>
    <name evidence="1" type="ORF">ACFQZM_33645</name>
</gene>
<evidence type="ECO:0000313" key="1">
    <source>
        <dbReference type="EMBL" id="MFD0689472.1"/>
    </source>
</evidence>